<sequence length="134" mass="14641">MTLLAALLSGFGLWYILTSAAFVSQAHGLQCYGCNVIQGQKYVDVGCSSPVVITCSQSHKGFKQRFCIRTESTALGILLTSGCATSRHCHQQELPGVRIQCCDTDLCNSALSWRRGTLHYLCALASLLLLWLQL</sequence>
<reference evidence="2" key="1">
    <citation type="submission" date="2021-01" db="EMBL/GenBank/DDBJ databases">
        <authorList>
            <person name="Zahm M."/>
            <person name="Roques C."/>
            <person name="Cabau C."/>
            <person name="Klopp C."/>
            <person name="Donnadieu C."/>
            <person name="Jouanno E."/>
            <person name="Lampietro C."/>
            <person name="Louis A."/>
            <person name="Herpin A."/>
            <person name="Echchiki A."/>
            <person name="Berthelot C."/>
            <person name="Parey E."/>
            <person name="Roest-Crollius H."/>
            <person name="Braasch I."/>
            <person name="Postlethwait J."/>
            <person name="Bobe J."/>
            <person name="Montfort J."/>
            <person name="Bouchez O."/>
            <person name="Begum T."/>
            <person name="Mejri S."/>
            <person name="Adams A."/>
            <person name="Chen W.-J."/>
            <person name="Guiguen Y."/>
        </authorList>
    </citation>
    <scope>NUCLEOTIDE SEQUENCE</scope>
    <source>
        <strain evidence="2">YG-15Mar2019-1</strain>
        <tissue evidence="2">Brain</tissue>
    </source>
</reference>
<dbReference type="Gene3D" id="2.10.60.10">
    <property type="entry name" value="CD59"/>
    <property type="match status" value="1"/>
</dbReference>
<dbReference type="SUPFAM" id="SSF57302">
    <property type="entry name" value="Snake toxin-like"/>
    <property type="match status" value="1"/>
</dbReference>
<protein>
    <submittedName>
        <fullName evidence="2">Uncharacterized protein</fullName>
    </submittedName>
</protein>
<keyword evidence="1" id="KW-0732">Signal</keyword>
<organism evidence="2 3">
    <name type="scientific">Megalops atlanticus</name>
    <name type="common">Tarpon</name>
    <name type="synonym">Clupea gigantea</name>
    <dbReference type="NCBI Taxonomy" id="7932"/>
    <lineage>
        <taxon>Eukaryota</taxon>
        <taxon>Metazoa</taxon>
        <taxon>Chordata</taxon>
        <taxon>Craniata</taxon>
        <taxon>Vertebrata</taxon>
        <taxon>Euteleostomi</taxon>
        <taxon>Actinopterygii</taxon>
        <taxon>Neopterygii</taxon>
        <taxon>Teleostei</taxon>
        <taxon>Elopiformes</taxon>
        <taxon>Megalopidae</taxon>
        <taxon>Megalops</taxon>
    </lineage>
</organism>
<evidence type="ECO:0000313" key="3">
    <source>
        <dbReference type="Proteomes" id="UP001046870"/>
    </source>
</evidence>
<dbReference type="AlphaFoldDB" id="A0A9D3TFK2"/>
<feature type="signal peptide" evidence="1">
    <location>
        <begin position="1"/>
        <end position="28"/>
    </location>
</feature>
<keyword evidence="3" id="KW-1185">Reference proteome</keyword>
<gene>
    <name evidence="2" type="ORF">MATL_G00056480</name>
</gene>
<dbReference type="EMBL" id="JAFDVH010000004">
    <property type="protein sequence ID" value="KAG7480477.1"/>
    <property type="molecule type" value="Genomic_DNA"/>
</dbReference>
<name>A0A9D3TFK2_MEGAT</name>
<comment type="caution">
    <text evidence="2">The sequence shown here is derived from an EMBL/GenBank/DDBJ whole genome shotgun (WGS) entry which is preliminary data.</text>
</comment>
<evidence type="ECO:0000313" key="2">
    <source>
        <dbReference type="EMBL" id="KAG7480477.1"/>
    </source>
</evidence>
<proteinExistence type="predicted"/>
<feature type="chain" id="PRO_5039111178" evidence="1">
    <location>
        <begin position="29"/>
        <end position="134"/>
    </location>
</feature>
<dbReference type="OrthoDB" id="8669907at2759"/>
<dbReference type="InterPro" id="IPR045860">
    <property type="entry name" value="Snake_toxin-like_sf"/>
</dbReference>
<dbReference type="Proteomes" id="UP001046870">
    <property type="component" value="Chromosome 4"/>
</dbReference>
<evidence type="ECO:0000256" key="1">
    <source>
        <dbReference type="SAM" id="SignalP"/>
    </source>
</evidence>
<accession>A0A9D3TFK2</accession>